<evidence type="ECO:0000256" key="3">
    <source>
        <dbReference type="ARBA" id="ARBA00022801"/>
    </source>
</evidence>
<dbReference type="Gene3D" id="3.90.79.10">
    <property type="entry name" value="Nucleoside Triphosphate Pyrophosphohydrolase"/>
    <property type="match status" value="1"/>
</dbReference>
<organism evidence="7 8">
    <name type="scientific">Geodermatophilus telluris</name>
    <dbReference type="NCBI Taxonomy" id="1190417"/>
    <lineage>
        <taxon>Bacteria</taxon>
        <taxon>Bacillati</taxon>
        <taxon>Actinomycetota</taxon>
        <taxon>Actinomycetes</taxon>
        <taxon>Geodermatophilales</taxon>
        <taxon>Geodermatophilaceae</taxon>
        <taxon>Geodermatophilus</taxon>
    </lineage>
</organism>
<comment type="similarity">
    <text evidence="2 5">Belongs to the Nudix hydrolase family.</text>
</comment>
<dbReference type="PRINTS" id="PR00502">
    <property type="entry name" value="NUDIXFAMILY"/>
</dbReference>
<dbReference type="InterPro" id="IPR020084">
    <property type="entry name" value="NUDIX_hydrolase_CS"/>
</dbReference>
<dbReference type="AlphaFoldDB" id="A0A1G6HYP2"/>
<evidence type="ECO:0000256" key="5">
    <source>
        <dbReference type="RuleBase" id="RU003476"/>
    </source>
</evidence>
<keyword evidence="8" id="KW-1185">Reference proteome</keyword>
<dbReference type="Pfam" id="PF00293">
    <property type="entry name" value="NUDIX"/>
    <property type="match status" value="1"/>
</dbReference>
<dbReference type="GO" id="GO:0016787">
    <property type="term" value="F:hydrolase activity"/>
    <property type="evidence" value="ECO:0007669"/>
    <property type="project" value="UniProtKB-KW"/>
</dbReference>
<dbReference type="PANTHER" id="PTHR43046">
    <property type="entry name" value="GDP-MANNOSE MANNOSYL HYDROLASE"/>
    <property type="match status" value="1"/>
</dbReference>
<dbReference type="InterPro" id="IPR020476">
    <property type="entry name" value="Nudix_hydrolase"/>
</dbReference>
<protein>
    <submittedName>
        <fullName evidence="7">8-oxo-dGTP pyrophosphatase MutT, NUDIX family</fullName>
    </submittedName>
</protein>
<evidence type="ECO:0000256" key="1">
    <source>
        <dbReference type="ARBA" id="ARBA00001946"/>
    </source>
</evidence>
<reference evidence="8" key="1">
    <citation type="submission" date="2016-10" db="EMBL/GenBank/DDBJ databases">
        <authorList>
            <person name="Varghese N."/>
            <person name="Submissions S."/>
        </authorList>
    </citation>
    <scope>NUCLEOTIDE SEQUENCE [LARGE SCALE GENOMIC DNA]</scope>
    <source>
        <strain evidence="8">DSM 45421</strain>
    </source>
</reference>
<keyword evidence="4" id="KW-0460">Magnesium</keyword>
<dbReference type="EMBL" id="FMZF01000001">
    <property type="protein sequence ID" value="SDB98606.1"/>
    <property type="molecule type" value="Genomic_DNA"/>
</dbReference>
<evidence type="ECO:0000259" key="6">
    <source>
        <dbReference type="PROSITE" id="PS51462"/>
    </source>
</evidence>
<dbReference type="InterPro" id="IPR000086">
    <property type="entry name" value="NUDIX_hydrolase_dom"/>
</dbReference>
<dbReference type="PROSITE" id="PS51462">
    <property type="entry name" value="NUDIX"/>
    <property type="match status" value="1"/>
</dbReference>
<gene>
    <name evidence="7" type="ORF">SAMN05660690_0064</name>
</gene>
<evidence type="ECO:0000256" key="2">
    <source>
        <dbReference type="ARBA" id="ARBA00005582"/>
    </source>
</evidence>
<accession>A0A1G6HYP2</accession>
<name>A0A1G6HYP2_9ACTN</name>
<dbReference type="PANTHER" id="PTHR43046:SF12">
    <property type="entry name" value="GDP-MANNOSE MANNOSYL HYDROLASE"/>
    <property type="match status" value="1"/>
</dbReference>
<evidence type="ECO:0000313" key="7">
    <source>
        <dbReference type="EMBL" id="SDB98606.1"/>
    </source>
</evidence>
<evidence type="ECO:0000256" key="4">
    <source>
        <dbReference type="ARBA" id="ARBA00022842"/>
    </source>
</evidence>
<comment type="cofactor">
    <cofactor evidence="1">
        <name>Mg(2+)</name>
        <dbReference type="ChEBI" id="CHEBI:18420"/>
    </cofactor>
</comment>
<sequence length="174" mass="18929">MSSPAAPTVPERPWVRPTARVVVLDPDGRVLLLGARLTDPAVPPGEVLFWYTPGGGVEDGESVREAAARELAEEIGLVVEPAALEGPVWFRRHVGPFAGVQVDSRETFFVLRDVVHEVDATGRTELELLGAEPHRWWSAAEVAASAEHFAPRQLAAVLPELVAGPWRRPPRVVD</sequence>
<dbReference type="STRING" id="1190417.SAMN05660690_0064"/>
<dbReference type="SUPFAM" id="SSF55811">
    <property type="entry name" value="Nudix"/>
    <property type="match status" value="1"/>
</dbReference>
<dbReference type="PROSITE" id="PS00893">
    <property type="entry name" value="NUDIX_BOX"/>
    <property type="match status" value="1"/>
</dbReference>
<dbReference type="InterPro" id="IPR015797">
    <property type="entry name" value="NUDIX_hydrolase-like_dom_sf"/>
</dbReference>
<proteinExistence type="inferred from homology"/>
<feature type="domain" description="Nudix hydrolase" evidence="6">
    <location>
        <begin position="14"/>
        <end position="174"/>
    </location>
</feature>
<keyword evidence="3 5" id="KW-0378">Hydrolase</keyword>
<dbReference type="Proteomes" id="UP000199416">
    <property type="component" value="Unassembled WGS sequence"/>
</dbReference>
<evidence type="ECO:0000313" key="8">
    <source>
        <dbReference type="Proteomes" id="UP000199416"/>
    </source>
</evidence>